<comment type="caution">
    <text evidence="9">The sequence shown here is derived from an EMBL/GenBank/DDBJ whole genome shotgun (WGS) entry which is preliminary data.</text>
</comment>
<evidence type="ECO:0000256" key="2">
    <source>
        <dbReference type="ARBA" id="ARBA00022771"/>
    </source>
</evidence>
<dbReference type="Pfam" id="PF00320">
    <property type="entry name" value="GATA"/>
    <property type="match status" value="1"/>
</dbReference>
<keyword evidence="2 6" id="KW-0863">Zinc-finger</keyword>
<feature type="region of interest" description="Disordered" evidence="7">
    <location>
        <begin position="475"/>
        <end position="547"/>
    </location>
</feature>
<dbReference type="OrthoDB" id="2162994at2759"/>
<dbReference type="Gene3D" id="3.30.50.10">
    <property type="entry name" value="Erythroid Transcription Factor GATA-1, subunit A"/>
    <property type="match status" value="1"/>
</dbReference>
<evidence type="ECO:0000256" key="1">
    <source>
        <dbReference type="ARBA" id="ARBA00022723"/>
    </source>
</evidence>
<keyword evidence="5" id="KW-0804">Transcription</keyword>
<evidence type="ECO:0000256" key="6">
    <source>
        <dbReference type="PROSITE-ProRule" id="PRU00094"/>
    </source>
</evidence>
<dbReference type="GO" id="GO:0006355">
    <property type="term" value="P:regulation of DNA-templated transcription"/>
    <property type="evidence" value="ECO:0007669"/>
    <property type="project" value="InterPro"/>
</dbReference>
<evidence type="ECO:0000256" key="3">
    <source>
        <dbReference type="ARBA" id="ARBA00022833"/>
    </source>
</evidence>
<dbReference type="STRING" id="4846.A0A367JRD7"/>
<dbReference type="InterPro" id="IPR013088">
    <property type="entry name" value="Znf_NHR/GATA"/>
</dbReference>
<keyword evidence="3" id="KW-0862">Zinc</keyword>
<accession>A0A367JRD7</accession>
<feature type="domain" description="GATA-type" evidence="8">
    <location>
        <begin position="338"/>
        <end position="398"/>
    </location>
</feature>
<keyword evidence="10" id="KW-1185">Reference proteome</keyword>
<evidence type="ECO:0000256" key="7">
    <source>
        <dbReference type="SAM" id="MobiDB-lite"/>
    </source>
</evidence>
<dbReference type="EMBL" id="PJQM01002868">
    <property type="protein sequence ID" value="RCH92261.1"/>
    <property type="molecule type" value="Genomic_DNA"/>
</dbReference>
<evidence type="ECO:0000256" key="4">
    <source>
        <dbReference type="ARBA" id="ARBA00023015"/>
    </source>
</evidence>
<dbReference type="Proteomes" id="UP000253551">
    <property type="component" value="Unassembled WGS sequence"/>
</dbReference>
<evidence type="ECO:0000313" key="9">
    <source>
        <dbReference type="EMBL" id="RCH92261.1"/>
    </source>
</evidence>
<keyword evidence="4" id="KW-0805">Transcription regulation</keyword>
<dbReference type="PANTHER" id="PTHR47172">
    <property type="entry name" value="OS01G0976800 PROTEIN"/>
    <property type="match status" value="1"/>
</dbReference>
<reference evidence="9 10" key="1">
    <citation type="journal article" date="2018" name="G3 (Bethesda)">
        <title>Phylogenetic and Phylogenomic Definition of Rhizopus Species.</title>
        <authorList>
            <person name="Gryganskyi A.P."/>
            <person name="Golan J."/>
            <person name="Dolatabadi S."/>
            <person name="Mondo S."/>
            <person name="Robb S."/>
            <person name="Idnurm A."/>
            <person name="Muszewska A."/>
            <person name="Steczkiewicz K."/>
            <person name="Masonjones S."/>
            <person name="Liao H.L."/>
            <person name="Gajdeczka M.T."/>
            <person name="Anike F."/>
            <person name="Vuek A."/>
            <person name="Anishchenko I.M."/>
            <person name="Voigt K."/>
            <person name="de Hoog G.S."/>
            <person name="Smith M.E."/>
            <person name="Heitman J."/>
            <person name="Vilgalys R."/>
            <person name="Stajich J.E."/>
        </authorList>
    </citation>
    <scope>NUCLEOTIDE SEQUENCE [LARGE SCALE GENOMIC DNA]</scope>
    <source>
        <strain evidence="9 10">LSU 92-RS-03</strain>
    </source>
</reference>
<evidence type="ECO:0000259" key="8">
    <source>
        <dbReference type="PROSITE" id="PS50114"/>
    </source>
</evidence>
<keyword evidence="1" id="KW-0479">Metal-binding</keyword>
<feature type="compositionally biased region" description="Basic and acidic residues" evidence="7">
    <location>
        <begin position="396"/>
        <end position="416"/>
    </location>
</feature>
<protein>
    <recommendedName>
        <fullName evidence="8">GATA-type domain-containing protein</fullName>
    </recommendedName>
</protein>
<name>A0A367JRD7_RHIST</name>
<dbReference type="InterPro" id="IPR000679">
    <property type="entry name" value="Znf_GATA"/>
</dbReference>
<dbReference type="GO" id="GO:0008270">
    <property type="term" value="F:zinc ion binding"/>
    <property type="evidence" value="ECO:0007669"/>
    <property type="project" value="UniProtKB-KW"/>
</dbReference>
<dbReference type="PROSITE" id="PS50114">
    <property type="entry name" value="GATA_ZN_FINGER_2"/>
    <property type="match status" value="1"/>
</dbReference>
<dbReference type="GO" id="GO:0043565">
    <property type="term" value="F:sequence-specific DNA binding"/>
    <property type="evidence" value="ECO:0007669"/>
    <property type="project" value="InterPro"/>
</dbReference>
<organism evidence="9 10">
    <name type="scientific">Rhizopus stolonifer</name>
    <name type="common">Rhizopus nigricans</name>
    <dbReference type="NCBI Taxonomy" id="4846"/>
    <lineage>
        <taxon>Eukaryota</taxon>
        <taxon>Fungi</taxon>
        <taxon>Fungi incertae sedis</taxon>
        <taxon>Mucoromycota</taxon>
        <taxon>Mucoromycotina</taxon>
        <taxon>Mucoromycetes</taxon>
        <taxon>Mucorales</taxon>
        <taxon>Mucorineae</taxon>
        <taxon>Rhizopodaceae</taxon>
        <taxon>Rhizopus</taxon>
    </lineage>
</organism>
<dbReference type="SUPFAM" id="SSF57716">
    <property type="entry name" value="Glucocorticoid receptor-like (DNA-binding domain)"/>
    <property type="match status" value="1"/>
</dbReference>
<dbReference type="PANTHER" id="PTHR47172:SF24">
    <property type="entry name" value="GATA ZINC FINGER DOMAIN-CONTAINING PROTEIN 14-RELATED"/>
    <property type="match status" value="1"/>
</dbReference>
<evidence type="ECO:0000313" key="10">
    <source>
        <dbReference type="Proteomes" id="UP000253551"/>
    </source>
</evidence>
<evidence type="ECO:0000256" key="5">
    <source>
        <dbReference type="ARBA" id="ARBA00023163"/>
    </source>
</evidence>
<dbReference type="SMART" id="SM00401">
    <property type="entry name" value="ZnF_GATA"/>
    <property type="match status" value="1"/>
</dbReference>
<gene>
    <name evidence="9" type="ORF">CU098_006718</name>
</gene>
<sequence>MSTSGLIAAKKRIENAVKKYDIPTDSKPTFVDSCKNGAILLSLLQSRLNWTNSVFARYKMDPVQQPKRTTASRKKWPQMRCLGTCDLELGAHLFEQTIFYEAIRTESWEAIAKKEGLLEKDATETQEDKLMYRDIVFELRELPNERFIFPKDTIVDSMPLNTDAYVMHASFVIPIDVDTSEDFFMSSKDKIMKYGHLSQLACIKQYLESNPAPVKEPTRQSLYEPINIRLTNANQITVDTITNFVNLPSQVKKDMKEKSKLFPKRSYIKISLPQEDAQSIEMQDLVRKASNIPDIATGPIQAEKKRNEILNAIKLGKRQRDEKFEAELPKYKQTNAKEDGSHKCAYCSTRTTVMWRAGPGGHGTLCNSCGIQWKRGDILKDAPVISIEEERKQAAERREKEKAAEALEFDKSEKENKKYKKSDRHHMSFGSESLGVFAVKLLQQRTREGRYSMPPSLATPITYTPTHVEPIPSVKKIASNNPKPIAAMGSSQGPEPSLPSLTPSLPPPPPSQMPQTLQPSPTPPPQAAVSSQDQSKPPPPPLSLYNPKGIPLPTLSIDFVGHMQFSHPNCGITLLDSHFSMRLSQEGHEQTLIEIEKKDLMNADFEVVTEGEKPVVREVLRMKVMPEDTKSITTFNQTIPISKEHPIQIRFLEKLDPSGGAVVKRILQRWLVTVPQQ</sequence>
<proteinExistence type="predicted"/>
<dbReference type="CDD" id="cd00202">
    <property type="entry name" value="ZnF_GATA"/>
    <property type="match status" value="1"/>
</dbReference>
<feature type="region of interest" description="Disordered" evidence="7">
    <location>
        <begin position="396"/>
        <end position="426"/>
    </location>
</feature>
<dbReference type="AlphaFoldDB" id="A0A367JRD7"/>